<organism evidence="1">
    <name type="scientific">Glycine soja</name>
    <name type="common">Wild soybean</name>
    <dbReference type="NCBI Taxonomy" id="3848"/>
    <lineage>
        <taxon>Eukaryota</taxon>
        <taxon>Viridiplantae</taxon>
        <taxon>Streptophyta</taxon>
        <taxon>Embryophyta</taxon>
        <taxon>Tracheophyta</taxon>
        <taxon>Spermatophyta</taxon>
        <taxon>Magnoliopsida</taxon>
        <taxon>eudicotyledons</taxon>
        <taxon>Gunneridae</taxon>
        <taxon>Pentapetalae</taxon>
        <taxon>rosids</taxon>
        <taxon>fabids</taxon>
        <taxon>Fabales</taxon>
        <taxon>Fabaceae</taxon>
        <taxon>Papilionoideae</taxon>
        <taxon>50 kb inversion clade</taxon>
        <taxon>NPAAA clade</taxon>
        <taxon>indigoferoid/millettioid clade</taxon>
        <taxon>Phaseoleae</taxon>
        <taxon>Glycine</taxon>
        <taxon>Glycine subgen. Soja</taxon>
    </lineage>
</organism>
<accession>A0A0B2PC62</accession>
<dbReference type="EMBL" id="KN668800">
    <property type="protein sequence ID" value="KHN05139.1"/>
    <property type="molecule type" value="Genomic_DNA"/>
</dbReference>
<dbReference type="AlphaFoldDB" id="A0A0B2PC62"/>
<dbReference type="Proteomes" id="UP000053555">
    <property type="component" value="Unassembled WGS sequence"/>
</dbReference>
<sequence length="85" mass="9288">MRGRWCLHCCALVAKDEGVVVVVGAAMMPFLRKTERFASRQSINSTAKNHCGCGSIVGGQGRFLDLMWLWVYVGSLTLILNGSNV</sequence>
<reference evidence="1" key="1">
    <citation type="submission" date="2014-07" db="EMBL/GenBank/DDBJ databases">
        <title>Identification of a novel salt tolerance gene in wild soybean by whole-genome sequencing.</title>
        <authorList>
            <person name="Lam H.-M."/>
            <person name="Qi X."/>
            <person name="Li M.-W."/>
            <person name="Liu X."/>
            <person name="Xie M."/>
            <person name="Ni M."/>
            <person name="Xu X."/>
        </authorList>
    </citation>
    <scope>NUCLEOTIDE SEQUENCE [LARGE SCALE GENOMIC DNA]</scope>
    <source>
        <tissue evidence="1">Root</tissue>
    </source>
</reference>
<name>A0A0B2PC62_GLYSO</name>
<protein>
    <submittedName>
        <fullName evidence="1">Uncharacterized protein</fullName>
    </submittedName>
</protein>
<proteinExistence type="predicted"/>
<evidence type="ECO:0000313" key="1">
    <source>
        <dbReference type="EMBL" id="KHN05139.1"/>
    </source>
</evidence>
<gene>
    <name evidence="1" type="ORF">glysoja_045497</name>
</gene>